<comment type="subunit">
    <text evidence="13">Homotetramer.</text>
</comment>
<dbReference type="UniPathway" id="UPA00034">
    <property type="reaction ID" value="UER00018"/>
</dbReference>
<dbReference type="Pfam" id="PF01113">
    <property type="entry name" value="DapB_N"/>
    <property type="match status" value="1"/>
</dbReference>
<evidence type="ECO:0000256" key="1">
    <source>
        <dbReference type="ARBA" id="ARBA00006642"/>
    </source>
</evidence>
<keyword evidence="6 13" id="KW-0560">Oxidoreductase</keyword>
<keyword evidence="7 13" id="KW-0520">NAD</keyword>
<comment type="caution">
    <text evidence="13">Was originally thought to be a dihydrodipicolinate reductase (DHDPR), catalyzing the conversion of dihydrodipicolinate to tetrahydrodipicolinate. However, it was shown in E.coli that the substrate of the enzymatic reaction is not dihydrodipicolinate (DHDP) but in fact (2S,4S)-4-hydroxy-2,3,4,5-tetrahydrodipicolinic acid (HTPA), the product released by the DapA-catalyzed reaction.</text>
</comment>
<evidence type="ECO:0000256" key="4">
    <source>
        <dbReference type="ARBA" id="ARBA00022857"/>
    </source>
</evidence>
<comment type="caution">
    <text evidence="13">Lacks conserved residue(s) required for the propagation of feature annotation.</text>
</comment>
<keyword evidence="4 13" id="KW-0521">NADP</keyword>
<dbReference type="Gene3D" id="3.40.50.720">
    <property type="entry name" value="NAD(P)-binding Rossmann-like Domain"/>
    <property type="match status" value="1"/>
</dbReference>
<evidence type="ECO:0000256" key="10">
    <source>
        <dbReference type="ARBA" id="ARBA00038983"/>
    </source>
</evidence>
<feature type="active site" description="Proton donor/acceptor" evidence="13">
    <location>
        <position position="134"/>
    </location>
</feature>
<feature type="binding site" evidence="13">
    <location>
        <begin position="144"/>
        <end position="145"/>
    </location>
    <ligand>
        <name>(S)-2,3,4,5-tetrahydrodipicolinate</name>
        <dbReference type="ChEBI" id="CHEBI:16845"/>
    </ligand>
</feature>
<evidence type="ECO:0000313" key="17">
    <source>
        <dbReference type="Proteomes" id="UP000226429"/>
    </source>
</evidence>
<reference evidence="16 17" key="1">
    <citation type="journal article" date="2017" name="Int. J. Syst. Evol. Microbiol.">
        <title>Aquarickettsiella crustaci n. gen. n. sp. (Gammaproteobacteria: Legionellales: Coxiellaceae); a bacterial pathogen of the freshwater crustacean: Gammarus fossarum (Malacostraca: Amphipoda).</title>
        <authorList>
            <person name="Bojko J."/>
            <person name="Dunn A.M."/>
            <person name="Stebbing P.D."/>
            <person name="Van Aerle R."/>
            <person name="Bacela-Spychalska K."/>
            <person name="Bean T.P."/>
            <person name="Stentiford G.D."/>
        </authorList>
    </citation>
    <scope>NUCLEOTIDE SEQUENCE [LARGE SCALE GENOMIC DNA]</scope>
    <source>
        <strain evidence="16">RA15029</strain>
    </source>
</reference>
<dbReference type="PANTHER" id="PTHR20836:SF0">
    <property type="entry name" value="4-HYDROXY-TETRAHYDRODIPICOLINATE REDUCTASE 1, CHLOROPLASTIC-RELATED"/>
    <property type="match status" value="1"/>
</dbReference>
<keyword evidence="17" id="KW-1185">Reference proteome</keyword>
<dbReference type="GO" id="GO:0016726">
    <property type="term" value="F:oxidoreductase activity, acting on CH or CH2 groups, NAD or NADP as acceptor"/>
    <property type="evidence" value="ECO:0007669"/>
    <property type="project" value="UniProtKB-UniRule"/>
</dbReference>
<evidence type="ECO:0000256" key="13">
    <source>
        <dbReference type="HAMAP-Rule" id="MF_00102"/>
    </source>
</evidence>
<keyword evidence="5 13" id="KW-0220">Diaminopimelate biosynthesis</keyword>
<evidence type="ECO:0000256" key="11">
    <source>
        <dbReference type="ARBA" id="ARBA00049080"/>
    </source>
</evidence>
<evidence type="ECO:0000259" key="15">
    <source>
        <dbReference type="Pfam" id="PF05173"/>
    </source>
</evidence>
<comment type="function">
    <text evidence="13">Catalyzes the conversion of 4-hydroxy-tetrahydrodipicolinate (HTPA) to tetrahydrodipicolinate.</text>
</comment>
<dbReference type="GO" id="GO:0050661">
    <property type="term" value="F:NADP binding"/>
    <property type="evidence" value="ECO:0007669"/>
    <property type="project" value="UniProtKB-UniRule"/>
</dbReference>
<dbReference type="Gene3D" id="3.30.360.10">
    <property type="entry name" value="Dihydrodipicolinate Reductase, domain 2"/>
    <property type="match status" value="1"/>
</dbReference>
<dbReference type="InterPro" id="IPR000846">
    <property type="entry name" value="DapB_N"/>
</dbReference>
<evidence type="ECO:0000256" key="2">
    <source>
        <dbReference type="ARBA" id="ARBA00022490"/>
    </source>
</evidence>
<feature type="binding site" evidence="13">
    <location>
        <begin position="78"/>
        <end position="80"/>
    </location>
    <ligand>
        <name>NAD(+)</name>
        <dbReference type="ChEBI" id="CHEBI:57540"/>
    </ligand>
</feature>
<dbReference type="InterPro" id="IPR023940">
    <property type="entry name" value="DHDPR_bac"/>
</dbReference>
<feature type="binding site" evidence="13">
    <location>
        <begin position="104"/>
        <end position="107"/>
    </location>
    <ligand>
        <name>NAD(+)</name>
        <dbReference type="ChEBI" id="CHEBI:57540"/>
    </ligand>
</feature>
<protein>
    <recommendedName>
        <fullName evidence="10 13">4-hydroxy-tetrahydrodipicolinate reductase</fullName>
        <shortName evidence="13">HTPA reductase</shortName>
        <ecNumber evidence="10 13">1.17.1.8</ecNumber>
    </recommendedName>
</protein>
<dbReference type="PROSITE" id="PS01298">
    <property type="entry name" value="DAPB"/>
    <property type="match status" value="1"/>
</dbReference>
<evidence type="ECO:0000256" key="8">
    <source>
        <dbReference type="ARBA" id="ARBA00023154"/>
    </source>
</evidence>
<feature type="active site" description="Proton donor" evidence="13">
    <location>
        <position position="138"/>
    </location>
</feature>
<name>A0A370CH50_9COXI</name>
<evidence type="ECO:0000256" key="12">
    <source>
        <dbReference type="ARBA" id="ARBA00049396"/>
    </source>
</evidence>
<dbReference type="AlphaFoldDB" id="A0A370CH50"/>
<feature type="binding site" evidence="13">
    <location>
        <begin position="9"/>
        <end position="14"/>
    </location>
    <ligand>
        <name>NAD(+)</name>
        <dbReference type="ChEBI" id="CHEBI:57540"/>
    </ligand>
</feature>
<accession>A0A370CH50</accession>
<feature type="domain" description="Dihydrodipicolinate reductase C-terminal" evidence="15">
    <location>
        <begin position="110"/>
        <end position="243"/>
    </location>
</feature>
<dbReference type="GO" id="GO:0008839">
    <property type="term" value="F:4-hydroxy-tetrahydrodipicolinate reductase"/>
    <property type="evidence" value="ECO:0007669"/>
    <property type="project" value="UniProtKB-UniRule"/>
</dbReference>
<evidence type="ECO:0000256" key="3">
    <source>
        <dbReference type="ARBA" id="ARBA00022605"/>
    </source>
</evidence>
<dbReference type="GO" id="GO:0009089">
    <property type="term" value="P:lysine biosynthetic process via diaminopimelate"/>
    <property type="evidence" value="ECO:0007669"/>
    <property type="project" value="UniProtKB-UniRule"/>
</dbReference>
<dbReference type="GO" id="GO:0019877">
    <property type="term" value="P:diaminopimelate biosynthetic process"/>
    <property type="evidence" value="ECO:0007669"/>
    <property type="project" value="UniProtKB-UniRule"/>
</dbReference>
<comment type="caution">
    <text evidence="16">The sequence shown here is derived from an EMBL/GenBank/DDBJ whole genome shotgun (WGS) entry which is preliminary data.</text>
</comment>
<evidence type="ECO:0000259" key="14">
    <source>
        <dbReference type="Pfam" id="PF01113"/>
    </source>
</evidence>
<comment type="catalytic activity">
    <reaction evidence="12 13">
        <text>(S)-2,3,4,5-tetrahydrodipicolinate + NAD(+) + H2O = (2S,4S)-4-hydroxy-2,3,4,5-tetrahydrodipicolinate + NADH + H(+)</text>
        <dbReference type="Rhea" id="RHEA:35323"/>
        <dbReference type="ChEBI" id="CHEBI:15377"/>
        <dbReference type="ChEBI" id="CHEBI:15378"/>
        <dbReference type="ChEBI" id="CHEBI:16845"/>
        <dbReference type="ChEBI" id="CHEBI:57540"/>
        <dbReference type="ChEBI" id="CHEBI:57945"/>
        <dbReference type="ChEBI" id="CHEBI:67139"/>
        <dbReference type="EC" id="1.17.1.8"/>
    </reaction>
</comment>
<reference evidence="16 17" key="2">
    <citation type="journal article" date="2018" name="J. Invertebr. Pathol.">
        <title>'Candidatus Aquirickettsiella gammari' (Gammaproteobacteria: Legionellales: Coxiellaceae): A bacterial pathogen of the freshwater crustacean Gammarus fossarum (Malacostraca: Amphipoda).</title>
        <authorList>
            <person name="Bojko J."/>
            <person name="Dunn A.M."/>
            <person name="Stebbing P.D."/>
            <person name="van Aerle R."/>
            <person name="Bacela-Spychalska K."/>
            <person name="Bean T.P."/>
            <person name="Urrutia A."/>
            <person name="Stentiford G.D."/>
        </authorList>
    </citation>
    <scope>NUCLEOTIDE SEQUENCE [LARGE SCALE GENOMIC DNA]</scope>
    <source>
        <strain evidence="16">RA15029</strain>
    </source>
</reference>
<dbReference type="EC" id="1.17.1.8" evidence="10 13"/>
<evidence type="ECO:0000256" key="6">
    <source>
        <dbReference type="ARBA" id="ARBA00023002"/>
    </source>
</evidence>
<dbReference type="SUPFAM" id="SSF55347">
    <property type="entry name" value="Glyceraldehyde-3-phosphate dehydrogenase-like, C-terminal domain"/>
    <property type="match status" value="1"/>
</dbReference>
<comment type="catalytic activity">
    <reaction evidence="11 13">
        <text>(S)-2,3,4,5-tetrahydrodipicolinate + NADP(+) + H2O = (2S,4S)-4-hydroxy-2,3,4,5-tetrahydrodipicolinate + NADPH + H(+)</text>
        <dbReference type="Rhea" id="RHEA:35331"/>
        <dbReference type="ChEBI" id="CHEBI:15377"/>
        <dbReference type="ChEBI" id="CHEBI:15378"/>
        <dbReference type="ChEBI" id="CHEBI:16845"/>
        <dbReference type="ChEBI" id="CHEBI:57783"/>
        <dbReference type="ChEBI" id="CHEBI:58349"/>
        <dbReference type="ChEBI" id="CHEBI:67139"/>
        <dbReference type="EC" id="1.17.1.8"/>
    </reaction>
</comment>
<gene>
    <name evidence="13" type="primary">dapB</name>
    <name evidence="16" type="ORF">CFE62_004870</name>
</gene>
<dbReference type="EMBL" id="NMOS02000012">
    <property type="protein sequence ID" value="RDH40268.1"/>
    <property type="molecule type" value="Genomic_DNA"/>
</dbReference>
<evidence type="ECO:0000313" key="16">
    <source>
        <dbReference type="EMBL" id="RDH40268.1"/>
    </source>
</evidence>
<dbReference type="InterPro" id="IPR022663">
    <property type="entry name" value="DapB_C"/>
</dbReference>
<organism evidence="16 17">
    <name type="scientific">Candidatus Aquirickettsiella gammari</name>
    <dbReference type="NCBI Taxonomy" id="2016198"/>
    <lineage>
        <taxon>Bacteria</taxon>
        <taxon>Pseudomonadati</taxon>
        <taxon>Pseudomonadota</taxon>
        <taxon>Gammaproteobacteria</taxon>
        <taxon>Legionellales</taxon>
        <taxon>Coxiellaceae</taxon>
        <taxon>Candidatus Aquirickettsiella</taxon>
    </lineage>
</organism>
<feature type="binding site" evidence="13">
    <location>
        <position position="33"/>
    </location>
    <ligand>
        <name>NAD(+)</name>
        <dbReference type="ChEBI" id="CHEBI:57540"/>
    </ligand>
</feature>
<dbReference type="Pfam" id="PF05173">
    <property type="entry name" value="DapB_C"/>
    <property type="match status" value="1"/>
</dbReference>
<comment type="similarity">
    <text evidence="1 13">Belongs to the DapB family.</text>
</comment>
<dbReference type="InterPro" id="IPR022664">
    <property type="entry name" value="DapB_N_CS"/>
</dbReference>
<evidence type="ECO:0000256" key="7">
    <source>
        <dbReference type="ARBA" id="ARBA00023027"/>
    </source>
</evidence>
<dbReference type="CDD" id="cd02274">
    <property type="entry name" value="DHDPR_N"/>
    <property type="match status" value="1"/>
</dbReference>
<dbReference type="SUPFAM" id="SSF51735">
    <property type="entry name" value="NAD(P)-binding Rossmann-fold domains"/>
    <property type="match status" value="1"/>
</dbReference>
<feature type="binding site" evidence="13">
    <location>
        <position position="135"/>
    </location>
    <ligand>
        <name>(S)-2,3,4,5-tetrahydrodipicolinate</name>
        <dbReference type="ChEBI" id="CHEBI:16845"/>
    </ligand>
</feature>
<dbReference type="NCBIfam" id="TIGR00036">
    <property type="entry name" value="dapB"/>
    <property type="match status" value="1"/>
</dbReference>
<dbReference type="HAMAP" id="MF_00102">
    <property type="entry name" value="DapB"/>
    <property type="match status" value="1"/>
</dbReference>
<feature type="domain" description="Dihydrodipicolinate reductase N-terminal" evidence="14">
    <location>
        <begin position="3"/>
        <end position="107"/>
    </location>
</feature>
<comment type="pathway">
    <text evidence="9 13">Amino-acid biosynthesis; L-lysine biosynthesis via DAP pathway; (S)-tetrahydrodipicolinate from L-aspartate: step 4/4.</text>
</comment>
<sequence>MSIRVLVNGAAGRMGKTTVAAIADDKELQLVGESHRKDNLKKCIHAAKAELVIDFTNAAVVFENTKDIILAGAHPVIGTSGLLPNQIKKLQKICAEKKLGAIIAPNFCMGALLMMRFAEQAAHYFPEVEIIETHHEKKLDAPSGTALKTAEMIALARKKNPSSKKIHETLPGSRGASKNQVPIHSLRLPGFLAKQAIIFGHLGGNLSIIHETIDRNAFMPGVLLACKKVMQLKKLVYGLENLL</sequence>
<keyword evidence="8 13" id="KW-0457">Lysine biosynthesis</keyword>
<dbReference type="GO" id="GO:0051287">
    <property type="term" value="F:NAD binding"/>
    <property type="evidence" value="ECO:0007669"/>
    <property type="project" value="UniProtKB-UniRule"/>
</dbReference>
<evidence type="ECO:0000256" key="5">
    <source>
        <dbReference type="ARBA" id="ARBA00022915"/>
    </source>
</evidence>
<dbReference type="FunFam" id="3.30.360.10:FF:000009">
    <property type="entry name" value="4-hydroxy-tetrahydrodipicolinate reductase"/>
    <property type="match status" value="1"/>
</dbReference>
<dbReference type="InterPro" id="IPR036291">
    <property type="entry name" value="NAD(P)-bd_dom_sf"/>
</dbReference>
<evidence type="ECO:0000256" key="9">
    <source>
        <dbReference type="ARBA" id="ARBA00037922"/>
    </source>
</evidence>
<dbReference type="GO" id="GO:0005829">
    <property type="term" value="C:cytosol"/>
    <property type="evidence" value="ECO:0007669"/>
    <property type="project" value="TreeGrafter"/>
</dbReference>
<comment type="subcellular location">
    <subcellularLocation>
        <location evidence="13">Cytoplasm</location>
    </subcellularLocation>
</comment>
<keyword evidence="3 13" id="KW-0028">Amino-acid biosynthesis</keyword>
<dbReference type="Proteomes" id="UP000226429">
    <property type="component" value="Unassembled WGS sequence"/>
</dbReference>
<dbReference type="PANTHER" id="PTHR20836">
    <property type="entry name" value="DIHYDRODIPICOLINATE REDUCTASE"/>
    <property type="match status" value="1"/>
</dbReference>
<proteinExistence type="inferred from homology"/>
<keyword evidence="2 13" id="KW-0963">Cytoplasm</keyword>
<dbReference type="PIRSF" id="PIRSF000161">
    <property type="entry name" value="DHPR"/>
    <property type="match status" value="1"/>
</dbReference>